<feature type="compositionally biased region" description="Polar residues" evidence="1">
    <location>
        <begin position="95"/>
        <end position="109"/>
    </location>
</feature>
<feature type="compositionally biased region" description="Basic residues" evidence="1">
    <location>
        <begin position="163"/>
        <end position="173"/>
    </location>
</feature>
<feature type="compositionally biased region" description="Polar residues" evidence="1">
    <location>
        <begin position="216"/>
        <end position="234"/>
    </location>
</feature>
<evidence type="ECO:0000313" key="3">
    <source>
        <dbReference type="Proteomes" id="UP001375240"/>
    </source>
</evidence>
<proteinExistence type="predicted"/>
<dbReference type="EMBL" id="JAVHNQ010000004">
    <property type="protein sequence ID" value="KAK6349488.1"/>
    <property type="molecule type" value="Genomic_DNA"/>
</dbReference>
<feature type="compositionally biased region" description="Basic residues" evidence="1">
    <location>
        <begin position="114"/>
        <end position="126"/>
    </location>
</feature>
<keyword evidence="3" id="KW-1185">Reference proteome</keyword>
<comment type="caution">
    <text evidence="2">The sequence shown here is derived from an EMBL/GenBank/DDBJ whole genome shotgun (WGS) entry which is preliminary data.</text>
</comment>
<name>A0AAV9UXJ5_9PEZI</name>
<protein>
    <submittedName>
        <fullName evidence="2">Uncharacterized protein</fullName>
    </submittedName>
</protein>
<evidence type="ECO:0000313" key="2">
    <source>
        <dbReference type="EMBL" id="KAK6349488.1"/>
    </source>
</evidence>
<reference evidence="2 3" key="1">
    <citation type="submission" date="2019-10" db="EMBL/GenBank/DDBJ databases">
        <authorList>
            <person name="Palmer J.M."/>
        </authorList>
    </citation>
    <scope>NUCLEOTIDE SEQUENCE [LARGE SCALE GENOMIC DNA]</scope>
    <source>
        <strain evidence="2 3">TWF696</strain>
    </source>
</reference>
<dbReference type="InterPro" id="IPR007175">
    <property type="entry name" value="Rpr2/Snm1/Rpp21"/>
</dbReference>
<feature type="region of interest" description="Disordered" evidence="1">
    <location>
        <begin position="216"/>
        <end position="246"/>
    </location>
</feature>
<organism evidence="2 3">
    <name type="scientific">Orbilia brochopaga</name>
    <dbReference type="NCBI Taxonomy" id="3140254"/>
    <lineage>
        <taxon>Eukaryota</taxon>
        <taxon>Fungi</taxon>
        <taxon>Dikarya</taxon>
        <taxon>Ascomycota</taxon>
        <taxon>Pezizomycotina</taxon>
        <taxon>Orbiliomycetes</taxon>
        <taxon>Orbiliales</taxon>
        <taxon>Orbiliaceae</taxon>
        <taxon>Orbilia</taxon>
    </lineage>
</organism>
<dbReference type="Pfam" id="PF04032">
    <property type="entry name" value="Rpr2"/>
    <property type="match status" value="1"/>
</dbReference>
<sequence>MLSTTKLNQHKLLHLHAASTALFPSSPAVAAHIASKIASVAAASDINLADATWRKTCACCGYTLVPGWTASVRARGSLGDALPIVRKSKNLPADPTSSITPQEPHTISQEHPVRRSRRRGKRTRGTRSHDKTEPCDAHAVINSADTNTNTPPTAIHPADVTSRRTRRPARRRSEKTAKLPRIIYTCKICARRTIHPLPMPPVDTVLLNTESPADETTITSTATGKPAVTTETTVSSNAAAKKRAKSRKNTLADMLAKEQANRSAASSSAGFGLNFMDFMRTG</sequence>
<evidence type="ECO:0000256" key="1">
    <source>
        <dbReference type="SAM" id="MobiDB-lite"/>
    </source>
</evidence>
<dbReference type="GO" id="GO:0006396">
    <property type="term" value="P:RNA processing"/>
    <property type="evidence" value="ECO:0007669"/>
    <property type="project" value="InterPro"/>
</dbReference>
<feature type="region of interest" description="Disordered" evidence="1">
    <location>
        <begin position="88"/>
        <end position="177"/>
    </location>
</feature>
<accession>A0AAV9UXJ5</accession>
<gene>
    <name evidence="2" type="ORF">TWF696_005772</name>
</gene>
<dbReference type="AlphaFoldDB" id="A0AAV9UXJ5"/>
<feature type="compositionally biased region" description="Polar residues" evidence="1">
    <location>
        <begin position="143"/>
        <end position="152"/>
    </location>
</feature>
<dbReference type="Proteomes" id="UP001375240">
    <property type="component" value="Unassembled WGS sequence"/>
</dbReference>
<feature type="compositionally biased region" description="Basic and acidic residues" evidence="1">
    <location>
        <begin position="127"/>
        <end position="136"/>
    </location>
</feature>